<evidence type="ECO:0000259" key="4">
    <source>
        <dbReference type="Pfam" id="PF02582"/>
    </source>
</evidence>
<evidence type="ECO:0000313" key="5">
    <source>
        <dbReference type="EMBL" id="PRW58417.1"/>
    </source>
</evidence>
<dbReference type="OrthoDB" id="18302at2759"/>
<protein>
    <submittedName>
        <fullName evidence="5">Sporulation RMD1</fullName>
    </submittedName>
</protein>
<dbReference type="PANTHER" id="PTHR16255:SF1">
    <property type="entry name" value="REQUIRED FOR MEIOTIC NUCLEAR DIVISION PROTEIN 1 HOMOLOG"/>
    <property type="match status" value="1"/>
</dbReference>
<reference evidence="5 6" key="1">
    <citation type="journal article" date="2018" name="Plant J.">
        <title>Genome sequences of Chlorella sorokiniana UTEX 1602 and Micractinium conductrix SAG 241.80: implications to maltose excretion by a green alga.</title>
        <authorList>
            <person name="Arriola M.B."/>
            <person name="Velmurugan N."/>
            <person name="Zhang Y."/>
            <person name="Plunkett M.H."/>
            <person name="Hondzo H."/>
            <person name="Barney B.M."/>
        </authorList>
    </citation>
    <scope>NUCLEOTIDE SEQUENCE [LARGE SCALE GENOMIC DNA]</scope>
    <source>
        <strain evidence="6">UTEX 1602</strain>
    </source>
</reference>
<dbReference type="InterPro" id="IPR051624">
    <property type="entry name" value="RMD1/Sad1-interacting"/>
</dbReference>
<evidence type="ECO:0000256" key="1">
    <source>
        <dbReference type="ARBA" id="ARBA00008306"/>
    </source>
</evidence>
<proteinExistence type="inferred from homology"/>
<evidence type="ECO:0000313" key="6">
    <source>
        <dbReference type="Proteomes" id="UP000239899"/>
    </source>
</evidence>
<keyword evidence="3" id="KW-0472">Membrane</keyword>
<feature type="region of interest" description="Disordered" evidence="2">
    <location>
        <begin position="1"/>
        <end position="46"/>
    </location>
</feature>
<dbReference type="PANTHER" id="PTHR16255">
    <property type="entry name" value="REQUIRED FOR MEIOTIC NUCLEAR DIVISION PROTEIN 1 HOMOLOG"/>
    <property type="match status" value="1"/>
</dbReference>
<dbReference type="Proteomes" id="UP000239899">
    <property type="component" value="Unassembled WGS sequence"/>
</dbReference>
<name>A0A2P6TWH7_CHLSO</name>
<organism evidence="5 6">
    <name type="scientific">Chlorella sorokiniana</name>
    <name type="common">Freshwater green alga</name>
    <dbReference type="NCBI Taxonomy" id="3076"/>
    <lineage>
        <taxon>Eukaryota</taxon>
        <taxon>Viridiplantae</taxon>
        <taxon>Chlorophyta</taxon>
        <taxon>core chlorophytes</taxon>
        <taxon>Trebouxiophyceae</taxon>
        <taxon>Chlorellales</taxon>
        <taxon>Chlorellaceae</taxon>
        <taxon>Chlorella clade</taxon>
        <taxon>Chlorella</taxon>
    </lineage>
</organism>
<feature type="domain" description="DUF155" evidence="4">
    <location>
        <begin position="182"/>
        <end position="360"/>
    </location>
</feature>
<keyword evidence="3" id="KW-0812">Transmembrane</keyword>
<evidence type="ECO:0000256" key="2">
    <source>
        <dbReference type="SAM" id="MobiDB-lite"/>
    </source>
</evidence>
<dbReference type="EMBL" id="LHPG02000005">
    <property type="protein sequence ID" value="PRW58417.1"/>
    <property type="molecule type" value="Genomic_DNA"/>
</dbReference>
<gene>
    <name evidence="5" type="ORF">C2E21_3141</name>
</gene>
<comment type="caution">
    <text evidence="5">The sequence shown here is derived from an EMBL/GenBank/DDBJ whole genome shotgun (WGS) entry which is preliminary data.</text>
</comment>
<comment type="similarity">
    <text evidence="1">Belongs to the RMD1/sif2 family.</text>
</comment>
<accession>A0A2P6TWH7</accession>
<dbReference type="GO" id="GO:0005739">
    <property type="term" value="C:mitochondrion"/>
    <property type="evidence" value="ECO:0007669"/>
    <property type="project" value="UniProtKB-ARBA"/>
</dbReference>
<keyword evidence="6" id="KW-1185">Reference proteome</keyword>
<dbReference type="AlphaFoldDB" id="A0A2P6TWH7"/>
<evidence type="ECO:0000256" key="3">
    <source>
        <dbReference type="SAM" id="Phobius"/>
    </source>
</evidence>
<dbReference type="InterPro" id="IPR003734">
    <property type="entry name" value="DUF155"/>
</dbReference>
<sequence>MSGGGGDRLPGRRSLDRPIPIPLRLPGASAASGSQSYPGPDDEAGLLRKLLNRRRQSSAGTLPQQQPLSSAQLRRNRDKLVALLEEGQYSLLDEAGSMGAPSPVPSPITTQGLPGDDELLPPQVEESPAYPIGRITIHCTADSYDIKGLRQHLEEGGYMCTQFPEALYSRYMRRSGQVTGEIFFFEFGVACFWDLSPTQELKILRQSLQQYEEGKLPTAKVESDTFAFRHVPYSKPSIQNDLITLPTNMVDAHLMKLSISFALAQSTKLSVLEERALTIAAATRKLPMQLAQEGKVAVKSRAVAKLMGRVFIEQAALNLLGSVLDTPDFFWEPGVGDNMQSVYDKVFDYLEMNDRIEILNSRLQVLHELLDMLRLQGQAQHSDFLEIIIILLICVDCLILLFTLAALLGWVGPGGSSIHNQLASTRWGASLSALLGTGS</sequence>
<feature type="transmembrane region" description="Helical" evidence="3">
    <location>
        <begin position="387"/>
        <end position="411"/>
    </location>
</feature>
<dbReference type="Pfam" id="PF02582">
    <property type="entry name" value="DUF155"/>
    <property type="match status" value="1"/>
</dbReference>
<keyword evidence="3" id="KW-1133">Transmembrane helix</keyword>